<dbReference type="OrthoDB" id="3133596at2759"/>
<evidence type="ECO:0000313" key="3">
    <source>
        <dbReference type="Proteomes" id="UP000807469"/>
    </source>
</evidence>
<reference evidence="2" key="1">
    <citation type="submission" date="2020-11" db="EMBL/GenBank/DDBJ databases">
        <authorList>
            <consortium name="DOE Joint Genome Institute"/>
            <person name="Ahrendt S."/>
            <person name="Riley R."/>
            <person name="Andreopoulos W."/>
            <person name="Labutti K."/>
            <person name="Pangilinan J."/>
            <person name="Ruiz-Duenas F.J."/>
            <person name="Barrasa J.M."/>
            <person name="Sanchez-Garcia M."/>
            <person name="Camarero S."/>
            <person name="Miyauchi S."/>
            <person name="Serrano A."/>
            <person name="Linde D."/>
            <person name="Babiker R."/>
            <person name="Drula E."/>
            <person name="Ayuso-Fernandez I."/>
            <person name="Pacheco R."/>
            <person name="Padilla G."/>
            <person name="Ferreira P."/>
            <person name="Barriuso J."/>
            <person name="Kellner H."/>
            <person name="Castanera R."/>
            <person name="Alfaro M."/>
            <person name="Ramirez L."/>
            <person name="Pisabarro A.G."/>
            <person name="Kuo A."/>
            <person name="Tritt A."/>
            <person name="Lipzen A."/>
            <person name="He G."/>
            <person name="Yan M."/>
            <person name="Ng V."/>
            <person name="Cullen D."/>
            <person name="Martin F."/>
            <person name="Rosso M.-N."/>
            <person name="Henrissat B."/>
            <person name="Hibbett D."/>
            <person name="Martinez A.T."/>
            <person name="Grigoriev I.V."/>
        </authorList>
    </citation>
    <scope>NUCLEOTIDE SEQUENCE</scope>
    <source>
        <strain evidence="2">CIRM-BRFM 674</strain>
    </source>
</reference>
<dbReference type="EMBL" id="MU155157">
    <property type="protein sequence ID" value="KAF9483151.1"/>
    <property type="molecule type" value="Genomic_DNA"/>
</dbReference>
<organism evidence="2 3">
    <name type="scientific">Pholiota conissans</name>
    <dbReference type="NCBI Taxonomy" id="109636"/>
    <lineage>
        <taxon>Eukaryota</taxon>
        <taxon>Fungi</taxon>
        <taxon>Dikarya</taxon>
        <taxon>Basidiomycota</taxon>
        <taxon>Agaricomycotina</taxon>
        <taxon>Agaricomycetes</taxon>
        <taxon>Agaricomycetidae</taxon>
        <taxon>Agaricales</taxon>
        <taxon>Agaricineae</taxon>
        <taxon>Strophariaceae</taxon>
        <taxon>Pholiota</taxon>
    </lineage>
</organism>
<name>A0A9P5ZBZ6_9AGAR</name>
<evidence type="ECO:0000256" key="1">
    <source>
        <dbReference type="SAM" id="MobiDB-lite"/>
    </source>
</evidence>
<evidence type="ECO:0000313" key="2">
    <source>
        <dbReference type="EMBL" id="KAF9483151.1"/>
    </source>
</evidence>
<protein>
    <recommendedName>
        <fullName evidence="4">HNH nuclease domain-containing protein</fullName>
    </recommendedName>
</protein>
<evidence type="ECO:0008006" key="4">
    <source>
        <dbReference type="Google" id="ProtNLM"/>
    </source>
</evidence>
<proteinExistence type="predicted"/>
<dbReference type="Proteomes" id="UP000807469">
    <property type="component" value="Unassembled WGS sequence"/>
</dbReference>
<keyword evidence="3" id="KW-1185">Reference proteome</keyword>
<gene>
    <name evidence="2" type="ORF">BDN70DRAFT_990621</name>
</gene>
<sequence length="361" mass="41822">MLSRLDSRDNHHSRLRSYALQKRIEKVAPDGPRCLLENCPKERGVELCHIVGRRVSKNHSHMSRIEWYWHMQYKSLNLNSRYNTICLGASLHRLHDIDDWALLPPMDIVVQYEAALITSPIMTYASRSTFPQIPNAVYAYRLFPIQNMHLFGITRQDDAHEPNENSFTSYVHPYDNFPDLLSHLHPRFAILEFGRKMTSNADLFSDYQGQYSARIRSIFRIYTAWTSELPKNYEDSKSYKGSKSDKAPTSHDDNDRNDSDPSEPDHEKGDPDYEGRRPKGKKCSENDEGTEPRRVYFHRQRSGIDAQTPGLANTRGRYNRAGKQSTSLFQEALVEHEKQVGEGGWTTESVSNWWQEVVELA</sequence>
<accession>A0A9P5ZBZ6</accession>
<dbReference type="AlphaFoldDB" id="A0A9P5ZBZ6"/>
<feature type="region of interest" description="Disordered" evidence="1">
    <location>
        <begin position="233"/>
        <end position="297"/>
    </location>
</feature>
<feature type="compositionally biased region" description="Basic and acidic residues" evidence="1">
    <location>
        <begin position="233"/>
        <end position="294"/>
    </location>
</feature>
<comment type="caution">
    <text evidence="2">The sequence shown here is derived from an EMBL/GenBank/DDBJ whole genome shotgun (WGS) entry which is preliminary data.</text>
</comment>